<dbReference type="STRING" id="1036612.A0A1L9T9F7"/>
<dbReference type="GO" id="GO:0005778">
    <property type="term" value="C:peroxisomal membrane"/>
    <property type="evidence" value="ECO:0007669"/>
    <property type="project" value="TreeGrafter"/>
</dbReference>
<keyword evidence="4 6" id="KW-1133">Transmembrane helix</keyword>
<dbReference type="EMBL" id="KV878591">
    <property type="protein sequence ID" value="OJJ56005.1"/>
    <property type="molecule type" value="Genomic_DNA"/>
</dbReference>
<dbReference type="PANTHER" id="PTHR11266:SF80">
    <property type="entry name" value="PEROXISOMAL MEMBRANE PROTEIN 2"/>
    <property type="match status" value="1"/>
</dbReference>
<reference evidence="8" key="1">
    <citation type="journal article" date="2017" name="Genome Biol.">
        <title>Comparative genomics reveals high biological diversity and specific adaptations in the industrially and medically important fungal genus Aspergillus.</title>
        <authorList>
            <person name="de Vries R.P."/>
            <person name="Riley R."/>
            <person name="Wiebenga A."/>
            <person name="Aguilar-Osorio G."/>
            <person name="Amillis S."/>
            <person name="Uchima C.A."/>
            <person name="Anderluh G."/>
            <person name="Asadollahi M."/>
            <person name="Askin M."/>
            <person name="Barry K."/>
            <person name="Battaglia E."/>
            <person name="Bayram O."/>
            <person name="Benocci T."/>
            <person name="Braus-Stromeyer S.A."/>
            <person name="Caldana C."/>
            <person name="Canovas D."/>
            <person name="Cerqueira G.C."/>
            <person name="Chen F."/>
            <person name="Chen W."/>
            <person name="Choi C."/>
            <person name="Clum A."/>
            <person name="Dos Santos R.A."/>
            <person name="Damasio A.R."/>
            <person name="Diallinas G."/>
            <person name="Emri T."/>
            <person name="Fekete E."/>
            <person name="Flipphi M."/>
            <person name="Freyberg S."/>
            <person name="Gallo A."/>
            <person name="Gournas C."/>
            <person name="Habgood R."/>
            <person name="Hainaut M."/>
            <person name="Harispe M.L."/>
            <person name="Henrissat B."/>
            <person name="Hilden K.S."/>
            <person name="Hope R."/>
            <person name="Hossain A."/>
            <person name="Karabika E."/>
            <person name="Karaffa L."/>
            <person name="Karanyi Z."/>
            <person name="Krasevec N."/>
            <person name="Kuo A."/>
            <person name="Kusch H."/>
            <person name="LaButti K."/>
            <person name="Lagendijk E.L."/>
            <person name="Lapidus A."/>
            <person name="Levasseur A."/>
            <person name="Lindquist E."/>
            <person name="Lipzen A."/>
            <person name="Logrieco A.F."/>
            <person name="MacCabe A."/>
            <person name="Maekelae M.R."/>
            <person name="Malavazi I."/>
            <person name="Melin P."/>
            <person name="Meyer V."/>
            <person name="Mielnichuk N."/>
            <person name="Miskei M."/>
            <person name="Molnar A.P."/>
            <person name="Mule G."/>
            <person name="Ngan C.Y."/>
            <person name="Orejas M."/>
            <person name="Orosz E."/>
            <person name="Ouedraogo J.P."/>
            <person name="Overkamp K.M."/>
            <person name="Park H.-S."/>
            <person name="Perrone G."/>
            <person name="Piumi F."/>
            <person name="Punt P.J."/>
            <person name="Ram A.F."/>
            <person name="Ramon A."/>
            <person name="Rauscher S."/>
            <person name="Record E."/>
            <person name="Riano-Pachon D.M."/>
            <person name="Robert V."/>
            <person name="Roehrig J."/>
            <person name="Ruller R."/>
            <person name="Salamov A."/>
            <person name="Salih N.S."/>
            <person name="Samson R.A."/>
            <person name="Sandor E."/>
            <person name="Sanguinetti M."/>
            <person name="Schuetze T."/>
            <person name="Sepcic K."/>
            <person name="Shelest E."/>
            <person name="Sherlock G."/>
            <person name="Sophianopoulou V."/>
            <person name="Squina F.M."/>
            <person name="Sun H."/>
            <person name="Susca A."/>
            <person name="Todd R.B."/>
            <person name="Tsang A."/>
            <person name="Unkles S.E."/>
            <person name="van de Wiele N."/>
            <person name="van Rossen-Uffink D."/>
            <person name="Oliveira J.V."/>
            <person name="Vesth T.C."/>
            <person name="Visser J."/>
            <person name="Yu J.-H."/>
            <person name="Zhou M."/>
            <person name="Andersen M.R."/>
            <person name="Archer D.B."/>
            <person name="Baker S.E."/>
            <person name="Benoit I."/>
            <person name="Brakhage A.A."/>
            <person name="Braus G.H."/>
            <person name="Fischer R."/>
            <person name="Frisvad J.C."/>
            <person name="Goldman G.H."/>
            <person name="Houbraken J."/>
            <person name="Oakley B."/>
            <person name="Pocsi I."/>
            <person name="Scazzocchio C."/>
            <person name="Seiboth B."/>
            <person name="vanKuyk P.A."/>
            <person name="Wortman J."/>
            <person name="Dyer P.S."/>
            <person name="Grigoriev I.V."/>
        </authorList>
    </citation>
    <scope>NUCLEOTIDE SEQUENCE [LARGE SCALE GENOMIC DNA]</scope>
    <source>
        <strain evidence="8">CBS 593.65</strain>
    </source>
</reference>
<accession>A0A1L9T9F7</accession>
<evidence type="ECO:0008006" key="9">
    <source>
        <dbReference type="Google" id="ProtNLM"/>
    </source>
</evidence>
<comment type="subcellular location">
    <subcellularLocation>
        <location evidence="1">Membrane</location>
        <topology evidence="1">Multi-pass membrane protein</topology>
    </subcellularLocation>
</comment>
<dbReference type="Proteomes" id="UP000184356">
    <property type="component" value="Unassembled WGS sequence"/>
</dbReference>
<dbReference type="Pfam" id="PF04117">
    <property type="entry name" value="Mpv17_PMP22"/>
    <property type="match status" value="1"/>
</dbReference>
<evidence type="ECO:0000256" key="2">
    <source>
        <dbReference type="ARBA" id="ARBA00006824"/>
    </source>
</evidence>
<dbReference type="RefSeq" id="XP_040699811.1">
    <property type="nucleotide sequence ID" value="XM_040843523.1"/>
</dbReference>
<evidence type="ECO:0000313" key="8">
    <source>
        <dbReference type="Proteomes" id="UP000184356"/>
    </source>
</evidence>
<proteinExistence type="inferred from homology"/>
<evidence type="ECO:0000256" key="3">
    <source>
        <dbReference type="ARBA" id="ARBA00022692"/>
    </source>
</evidence>
<feature type="transmembrane region" description="Helical" evidence="6">
    <location>
        <begin position="41"/>
        <end position="61"/>
    </location>
</feature>
<keyword evidence="5 6" id="KW-0472">Membrane</keyword>
<protein>
    <recommendedName>
        <fullName evidence="9">Mpv17/PMP22 family protein</fullName>
    </recommendedName>
</protein>
<evidence type="ECO:0000256" key="5">
    <source>
        <dbReference type="ARBA" id="ARBA00023136"/>
    </source>
</evidence>
<dbReference type="VEuPathDB" id="FungiDB:ASPSYDRAFT_182958"/>
<evidence type="ECO:0000256" key="6">
    <source>
        <dbReference type="RuleBase" id="RU363053"/>
    </source>
</evidence>
<gene>
    <name evidence="7" type="ORF">ASPSYDRAFT_182958</name>
</gene>
<dbReference type="GeneID" id="63759596"/>
<dbReference type="InterPro" id="IPR007248">
    <property type="entry name" value="Mpv17_PMP22"/>
</dbReference>
<evidence type="ECO:0000256" key="1">
    <source>
        <dbReference type="ARBA" id="ARBA00004141"/>
    </source>
</evidence>
<dbReference type="PANTHER" id="PTHR11266">
    <property type="entry name" value="PEROXISOMAL MEMBRANE PROTEIN 2, PXMP2 MPV17"/>
    <property type="match status" value="1"/>
</dbReference>
<evidence type="ECO:0000256" key="4">
    <source>
        <dbReference type="ARBA" id="ARBA00022989"/>
    </source>
</evidence>
<keyword evidence="8" id="KW-1185">Reference proteome</keyword>
<sequence length="224" mass="25254">MSPYNTLLTITVQSTFLNAISNILAQIIDQWKKDKPFSLNVPAFLQFIIYGIIIVPINHWWQRWLEVTFPGFLFQATTDAGSSSSSSSNPSALPLSTIPNEKGSQEVVEVKDKFIPRRVTAIPPTGKRRRFYNFTMKLLLDQTAGGILNIVLFVGLINLLKGATLDRTWELVLEDFKPIMIARLKYRPVVSTLLYTIIPLDRRVVFGSLTGVLWGCYLSLYAAV</sequence>
<comment type="similarity">
    <text evidence="2 6">Belongs to the peroxisomal membrane protein PXMP2/4 family.</text>
</comment>
<dbReference type="AlphaFoldDB" id="A0A1L9T9F7"/>
<evidence type="ECO:0000313" key="7">
    <source>
        <dbReference type="EMBL" id="OJJ56005.1"/>
    </source>
</evidence>
<dbReference type="OrthoDB" id="10267969at2759"/>
<name>A0A1L9T9F7_9EURO</name>
<organism evidence="7 8">
    <name type="scientific">Aspergillus sydowii CBS 593.65</name>
    <dbReference type="NCBI Taxonomy" id="1036612"/>
    <lineage>
        <taxon>Eukaryota</taxon>
        <taxon>Fungi</taxon>
        <taxon>Dikarya</taxon>
        <taxon>Ascomycota</taxon>
        <taxon>Pezizomycotina</taxon>
        <taxon>Eurotiomycetes</taxon>
        <taxon>Eurotiomycetidae</taxon>
        <taxon>Eurotiales</taxon>
        <taxon>Aspergillaceae</taxon>
        <taxon>Aspergillus</taxon>
        <taxon>Aspergillus subgen. Nidulantes</taxon>
    </lineage>
</organism>
<feature type="transmembrane region" description="Helical" evidence="6">
    <location>
        <begin position="138"/>
        <end position="160"/>
    </location>
</feature>
<feature type="transmembrane region" description="Helical" evidence="6">
    <location>
        <begin position="204"/>
        <end position="223"/>
    </location>
</feature>
<keyword evidence="3 6" id="KW-0812">Transmembrane</keyword>